<name>A0A8D8IFY8_CULPI</name>
<reference evidence="2" key="1">
    <citation type="submission" date="2021-05" db="EMBL/GenBank/DDBJ databases">
        <authorList>
            <person name="Alioto T."/>
            <person name="Alioto T."/>
            <person name="Gomez Garrido J."/>
        </authorList>
    </citation>
    <scope>NUCLEOTIDE SEQUENCE</scope>
</reference>
<dbReference type="EMBL" id="HBUE01352139">
    <property type="protein sequence ID" value="CAG6603821.1"/>
    <property type="molecule type" value="Transcribed_RNA"/>
</dbReference>
<dbReference type="EMBL" id="HBUE01352133">
    <property type="protein sequence ID" value="CAG6603807.1"/>
    <property type="molecule type" value="Transcribed_RNA"/>
</dbReference>
<feature type="region of interest" description="Disordered" evidence="1">
    <location>
        <begin position="14"/>
        <end position="34"/>
    </location>
</feature>
<protein>
    <submittedName>
        <fullName evidence="2">(northern house mosquito) hypothetical protein</fullName>
    </submittedName>
</protein>
<evidence type="ECO:0000313" key="2">
    <source>
        <dbReference type="EMBL" id="CAG6551522.1"/>
    </source>
</evidence>
<dbReference type="EMBL" id="HBUE01245028">
    <property type="protein sequence ID" value="CAG6551508.1"/>
    <property type="molecule type" value="Transcribed_RNA"/>
</dbReference>
<evidence type="ECO:0000256" key="1">
    <source>
        <dbReference type="SAM" id="MobiDB-lite"/>
    </source>
</evidence>
<dbReference type="AlphaFoldDB" id="A0A8D8IFY8"/>
<sequence length="127" mass="15519">MTWTKFNFERDRRRRKTRNLSHSTHHTKWPTHHHPRNTHRFCNIHFFFYFVLAKTRKSLRFSFSRLQIFLLLPQCRLTQERTPRVCVRAFLATFSFRAEGPPRRRHKSAMLPMVTFGKSGVFLLFLR</sequence>
<dbReference type="EMBL" id="HBUE01245034">
    <property type="protein sequence ID" value="CAG6551522.1"/>
    <property type="molecule type" value="Transcribed_RNA"/>
</dbReference>
<proteinExistence type="predicted"/>
<organism evidence="2">
    <name type="scientific">Culex pipiens</name>
    <name type="common">House mosquito</name>
    <dbReference type="NCBI Taxonomy" id="7175"/>
    <lineage>
        <taxon>Eukaryota</taxon>
        <taxon>Metazoa</taxon>
        <taxon>Ecdysozoa</taxon>
        <taxon>Arthropoda</taxon>
        <taxon>Hexapoda</taxon>
        <taxon>Insecta</taxon>
        <taxon>Pterygota</taxon>
        <taxon>Neoptera</taxon>
        <taxon>Endopterygota</taxon>
        <taxon>Diptera</taxon>
        <taxon>Nematocera</taxon>
        <taxon>Culicoidea</taxon>
        <taxon>Culicidae</taxon>
        <taxon>Culicinae</taxon>
        <taxon>Culicini</taxon>
        <taxon>Culex</taxon>
        <taxon>Culex</taxon>
    </lineage>
</organism>
<accession>A0A8D8IFY8</accession>